<dbReference type="CDD" id="cd00158">
    <property type="entry name" value="RHOD"/>
    <property type="match status" value="1"/>
</dbReference>
<organism evidence="2 3">
    <name type="scientific">Flavivirga algicola</name>
    <dbReference type="NCBI Taxonomy" id="2729136"/>
    <lineage>
        <taxon>Bacteria</taxon>
        <taxon>Pseudomonadati</taxon>
        <taxon>Bacteroidota</taxon>
        <taxon>Flavobacteriia</taxon>
        <taxon>Flavobacteriales</taxon>
        <taxon>Flavobacteriaceae</taxon>
        <taxon>Flavivirga</taxon>
    </lineage>
</organism>
<gene>
    <name evidence="2" type="ORF">HHX25_10305</name>
</gene>
<protein>
    <submittedName>
        <fullName evidence="2">Rhodanese-like domain-containing protein</fullName>
    </submittedName>
</protein>
<proteinExistence type="predicted"/>
<dbReference type="Proteomes" id="UP000746690">
    <property type="component" value="Unassembled WGS sequence"/>
</dbReference>
<dbReference type="RefSeq" id="WP_169672839.1">
    <property type="nucleotide sequence ID" value="NZ_JABBHF010000005.1"/>
</dbReference>
<feature type="domain" description="Rhodanese" evidence="1">
    <location>
        <begin position="41"/>
        <end position="131"/>
    </location>
</feature>
<dbReference type="InterPro" id="IPR001763">
    <property type="entry name" value="Rhodanese-like_dom"/>
</dbReference>
<dbReference type="PROSITE" id="PS51257">
    <property type="entry name" value="PROKAR_LIPOPROTEIN"/>
    <property type="match status" value="1"/>
</dbReference>
<dbReference type="InterPro" id="IPR036873">
    <property type="entry name" value="Rhodanese-like_dom_sf"/>
</dbReference>
<reference evidence="2 3" key="1">
    <citation type="submission" date="2020-04" db="EMBL/GenBank/DDBJ databases">
        <title>A Flavivirga sp. nov.</title>
        <authorList>
            <person name="Sun X."/>
        </authorList>
    </citation>
    <scope>NUCLEOTIDE SEQUENCE [LARGE SCALE GENOMIC DNA]</scope>
    <source>
        <strain evidence="2 3">Y03</strain>
    </source>
</reference>
<dbReference type="Pfam" id="PF00581">
    <property type="entry name" value="Rhodanese"/>
    <property type="match status" value="1"/>
</dbReference>
<evidence type="ECO:0000313" key="2">
    <source>
        <dbReference type="EMBL" id="NMH87899.1"/>
    </source>
</evidence>
<comment type="caution">
    <text evidence="2">The sequence shown here is derived from an EMBL/GenBank/DDBJ whole genome shotgun (WGS) entry which is preliminary data.</text>
</comment>
<accession>A0ABX1RWG4</accession>
<name>A0ABX1RWG4_9FLAO</name>
<dbReference type="PANTHER" id="PTHR45431">
    <property type="entry name" value="RHODANESE-LIKE DOMAIN-CONTAINING PROTEIN 15, CHLOROPLASTIC"/>
    <property type="match status" value="1"/>
</dbReference>
<dbReference type="SUPFAM" id="SSF52821">
    <property type="entry name" value="Rhodanese/Cell cycle control phosphatase"/>
    <property type="match status" value="1"/>
</dbReference>
<sequence length="131" mass="14813">MKRLVLFLCSLFSISITGCKQSSSKGVIKIVSPKETRMLLEEETIQFIDVRTPKEFDKGHIKGAQNIDYLSGRFNSEVEKLDKTKPVILYCRSGKRSAKSSKKLLNAGFAEIYDLEGGIIKWKEAGFETKF</sequence>
<dbReference type="SMART" id="SM00450">
    <property type="entry name" value="RHOD"/>
    <property type="match status" value="1"/>
</dbReference>
<keyword evidence="3" id="KW-1185">Reference proteome</keyword>
<dbReference type="PROSITE" id="PS50206">
    <property type="entry name" value="RHODANESE_3"/>
    <property type="match status" value="1"/>
</dbReference>
<dbReference type="PANTHER" id="PTHR45431:SF3">
    <property type="entry name" value="RHODANESE-LIKE DOMAIN-CONTAINING PROTEIN 15, CHLOROPLASTIC"/>
    <property type="match status" value="1"/>
</dbReference>
<dbReference type="EMBL" id="JABBHF010000005">
    <property type="protein sequence ID" value="NMH87899.1"/>
    <property type="molecule type" value="Genomic_DNA"/>
</dbReference>
<dbReference type="Gene3D" id="3.40.250.10">
    <property type="entry name" value="Rhodanese-like domain"/>
    <property type="match status" value="1"/>
</dbReference>
<dbReference type="InterPro" id="IPR052367">
    <property type="entry name" value="Thiosulfate_ST/Rhodanese-like"/>
</dbReference>
<evidence type="ECO:0000313" key="3">
    <source>
        <dbReference type="Proteomes" id="UP000746690"/>
    </source>
</evidence>
<evidence type="ECO:0000259" key="1">
    <source>
        <dbReference type="PROSITE" id="PS50206"/>
    </source>
</evidence>